<evidence type="ECO:0000256" key="3">
    <source>
        <dbReference type="ARBA" id="ARBA00022777"/>
    </source>
</evidence>
<dbReference type="EC" id="2.7.1.237" evidence="6"/>
<comment type="catalytic activity">
    <reaction evidence="6">
        <text>3'-dephospho-CoA + GTP = GDP + CoA + H(+)</text>
        <dbReference type="Rhea" id="RHEA:61156"/>
        <dbReference type="ChEBI" id="CHEBI:15378"/>
        <dbReference type="ChEBI" id="CHEBI:37565"/>
        <dbReference type="ChEBI" id="CHEBI:57287"/>
        <dbReference type="ChEBI" id="CHEBI:57328"/>
        <dbReference type="ChEBI" id="CHEBI:58189"/>
        <dbReference type="EC" id="2.7.1.237"/>
    </reaction>
</comment>
<evidence type="ECO:0000256" key="1">
    <source>
        <dbReference type="ARBA" id="ARBA00022679"/>
    </source>
</evidence>
<dbReference type="AlphaFoldDB" id="A0A2R6AK48"/>
<accession>A0A2R6AK48</accession>
<dbReference type="EMBL" id="NEXD01000002">
    <property type="protein sequence ID" value="PSN86744.1"/>
    <property type="molecule type" value="Genomic_DNA"/>
</dbReference>
<dbReference type="PIRSF" id="PIRSF006533">
    <property type="entry name" value="UCP006533"/>
    <property type="match status" value="1"/>
</dbReference>
<dbReference type="Proteomes" id="UP000240569">
    <property type="component" value="Unassembled WGS sequence"/>
</dbReference>
<evidence type="ECO:0000313" key="7">
    <source>
        <dbReference type="EMBL" id="PSN86744.1"/>
    </source>
</evidence>
<evidence type="ECO:0000256" key="4">
    <source>
        <dbReference type="ARBA" id="ARBA00022993"/>
    </source>
</evidence>
<feature type="binding site" evidence="6">
    <location>
        <position position="48"/>
    </location>
    <ligand>
        <name>GTP</name>
        <dbReference type="ChEBI" id="CHEBI:37565"/>
    </ligand>
</feature>
<organism evidence="7 8">
    <name type="scientific">Candidatus Marsarchaeota G1 archaeon BE_D</name>
    <dbReference type="NCBI Taxonomy" id="1978156"/>
    <lineage>
        <taxon>Archaea</taxon>
        <taxon>Candidatus Marsarchaeota</taxon>
        <taxon>Candidatus Marsarchaeota group 1</taxon>
    </lineage>
</organism>
<comment type="function">
    <text evidence="6">Catalyzes the GTP-dependent phosphorylation of the 3'-hydroxyl group of dephosphocoenzyme A to form coenzyme A (CoA).</text>
</comment>
<evidence type="ECO:0000256" key="2">
    <source>
        <dbReference type="ARBA" id="ARBA00022741"/>
    </source>
</evidence>
<name>A0A2R6AK48_9ARCH</name>
<evidence type="ECO:0000256" key="5">
    <source>
        <dbReference type="ARBA" id="ARBA00023134"/>
    </source>
</evidence>
<feature type="binding site" evidence="6">
    <location>
        <position position="65"/>
    </location>
    <ligand>
        <name>GTP</name>
        <dbReference type="ChEBI" id="CHEBI:37565"/>
    </ligand>
</feature>
<proteinExistence type="inferred from homology"/>
<comment type="pathway">
    <text evidence="6">Cofactor biosynthesis; coenzyme A biosynthesis.</text>
</comment>
<keyword evidence="5 6" id="KW-0342">GTP-binding</keyword>
<dbReference type="PANTHER" id="PTHR40732">
    <property type="entry name" value="UPF0218 PROTEIN TK1697"/>
    <property type="match status" value="1"/>
</dbReference>
<keyword evidence="3 6" id="KW-0418">Kinase</keyword>
<sequence>MPRLVWTLPLKLRPKLARPLDKVYSAHEFEKLISRVNPRRLVTVGDIVTASVIQKGIVPKIGIIDGKTKRERTDINLPFNLKKAKTWNPAGSISLDAIFTLRLLIFKKSPYILFIEGEEDLLTIPALILCPNGYTVCYGQPDMGVVCIKVNKNKRGLALSIFRQMEARLYE</sequence>
<dbReference type="GO" id="GO:0015937">
    <property type="term" value="P:coenzyme A biosynthetic process"/>
    <property type="evidence" value="ECO:0007669"/>
    <property type="project" value="UniProtKB-UniRule"/>
</dbReference>
<gene>
    <name evidence="7" type="ORF">B9Q02_00820</name>
</gene>
<feature type="binding site" evidence="6">
    <location>
        <position position="46"/>
    </location>
    <ligand>
        <name>GTP</name>
        <dbReference type="ChEBI" id="CHEBI:37565"/>
    </ligand>
</feature>
<dbReference type="InterPro" id="IPR007164">
    <property type="entry name" value="GTP-dep_dephospho-CoA_kin"/>
</dbReference>
<comment type="similarity">
    <text evidence="6">Belongs to the GTP-dependent DPCK family.</text>
</comment>
<reference evidence="7 8" key="1">
    <citation type="submission" date="2017-04" db="EMBL/GenBank/DDBJ databases">
        <title>Novel microbial lineages endemic to geothermal iron-oxide mats fill important gaps in the evolutionary history of Archaea.</title>
        <authorList>
            <person name="Jay Z.J."/>
            <person name="Beam J.P."/>
            <person name="Dlakic M."/>
            <person name="Rusch D.B."/>
            <person name="Kozubal M.A."/>
            <person name="Inskeep W.P."/>
        </authorList>
    </citation>
    <scope>NUCLEOTIDE SEQUENCE [LARGE SCALE GENOMIC DNA]</scope>
    <source>
        <strain evidence="7">BE_D</strain>
    </source>
</reference>
<evidence type="ECO:0000256" key="6">
    <source>
        <dbReference type="HAMAP-Rule" id="MF_00590"/>
    </source>
</evidence>
<dbReference type="PANTHER" id="PTHR40732:SF1">
    <property type="entry name" value="GTP-DEPENDENT DEPHOSPHO-COA KINASE"/>
    <property type="match status" value="1"/>
</dbReference>
<dbReference type="UniPathway" id="UPA00241"/>
<feature type="binding site" evidence="6">
    <location>
        <position position="142"/>
    </location>
    <ligand>
        <name>GTP</name>
        <dbReference type="ChEBI" id="CHEBI:37565"/>
    </ligand>
</feature>
<protein>
    <recommendedName>
        <fullName evidence="6">GTP-dependent dephospho-CoA kinase</fullName>
        <ecNumber evidence="6">2.7.1.237</ecNumber>
    </recommendedName>
    <alternativeName>
        <fullName evidence="6">Dephospho-coenzyme A kinase</fullName>
        <shortName evidence="6">DPCK</shortName>
    </alternativeName>
</protein>
<keyword evidence="1 6" id="KW-0808">Transferase</keyword>
<dbReference type="HAMAP" id="MF_00590">
    <property type="entry name" value="Dephospho_CoA_kinase_GTP_dep"/>
    <property type="match status" value="1"/>
</dbReference>
<feature type="binding site" evidence="6">
    <location>
        <position position="47"/>
    </location>
    <ligand>
        <name>GTP</name>
        <dbReference type="ChEBI" id="CHEBI:37565"/>
    </ligand>
</feature>
<dbReference type="Pfam" id="PF04019">
    <property type="entry name" value="DUF359"/>
    <property type="match status" value="1"/>
</dbReference>
<keyword evidence="4 6" id="KW-0173">Coenzyme A biosynthesis</keyword>
<comment type="caution">
    <text evidence="7">The sequence shown here is derived from an EMBL/GenBank/DDBJ whole genome shotgun (WGS) entry which is preliminary data.</text>
</comment>
<feature type="binding site" evidence="6">
    <location>
        <position position="119"/>
    </location>
    <ligand>
        <name>GTP</name>
        <dbReference type="ChEBI" id="CHEBI:37565"/>
    </ligand>
</feature>
<dbReference type="GO" id="GO:0016301">
    <property type="term" value="F:kinase activity"/>
    <property type="evidence" value="ECO:0007669"/>
    <property type="project" value="UniProtKB-UniRule"/>
</dbReference>
<feature type="binding site" evidence="6">
    <location>
        <position position="67"/>
    </location>
    <ligand>
        <name>GTP</name>
        <dbReference type="ChEBI" id="CHEBI:37565"/>
    </ligand>
</feature>
<dbReference type="GO" id="GO:0005525">
    <property type="term" value="F:GTP binding"/>
    <property type="evidence" value="ECO:0007669"/>
    <property type="project" value="UniProtKB-UniRule"/>
</dbReference>
<evidence type="ECO:0000313" key="8">
    <source>
        <dbReference type="Proteomes" id="UP000240569"/>
    </source>
</evidence>
<keyword evidence="2 6" id="KW-0547">Nucleotide-binding</keyword>